<dbReference type="PRINTS" id="PR00499">
    <property type="entry name" value="P67PHOX"/>
</dbReference>
<organism evidence="8 9">
    <name type="scientific">Clytia hemisphaerica</name>
    <dbReference type="NCBI Taxonomy" id="252671"/>
    <lineage>
        <taxon>Eukaryota</taxon>
        <taxon>Metazoa</taxon>
        <taxon>Cnidaria</taxon>
        <taxon>Hydrozoa</taxon>
        <taxon>Hydroidolina</taxon>
        <taxon>Leptothecata</taxon>
        <taxon>Obeliida</taxon>
        <taxon>Clytiidae</taxon>
        <taxon>Clytia</taxon>
    </lineage>
</organism>
<feature type="compositionally biased region" description="Low complexity" evidence="6">
    <location>
        <begin position="536"/>
        <end position="547"/>
    </location>
</feature>
<proteinExistence type="predicted"/>
<feature type="region of interest" description="Disordered" evidence="6">
    <location>
        <begin position="313"/>
        <end position="585"/>
    </location>
</feature>
<evidence type="ECO:0000256" key="6">
    <source>
        <dbReference type="SAM" id="MobiDB-lite"/>
    </source>
</evidence>
<dbReference type="GO" id="GO:0016477">
    <property type="term" value="P:cell migration"/>
    <property type="evidence" value="ECO:0007669"/>
    <property type="project" value="TreeGrafter"/>
</dbReference>
<accession>A0A7M5XCS6</accession>
<dbReference type="PANTHER" id="PTHR14167:SF81">
    <property type="entry name" value="ENDOPHILIN-A"/>
    <property type="match status" value="1"/>
</dbReference>
<dbReference type="FunFam" id="2.30.30.40:FF:000072">
    <property type="entry name" value="Unconventional Myosin IB"/>
    <property type="match status" value="1"/>
</dbReference>
<dbReference type="InterPro" id="IPR001452">
    <property type="entry name" value="SH3_domain"/>
</dbReference>
<dbReference type="GeneID" id="136805163"/>
<evidence type="ECO:0000313" key="9">
    <source>
        <dbReference type="Proteomes" id="UP000594262"/>
    </source>
</evidence>
<dbReference type="OrthoDB" id="5990455at2759"/>
<evidence type="ECO:0000256" key="5">
    <source>
        <dbReference type="PROSITE-ProRule" id="PRU00192"/>
    </source>
</evidence>
<feature type="region of interest" description="Disordered" evidence="6">
    <location>
        <begin position="58"/>
        <end position="81"/>
    </location>
</feature>
<dbReference type="EnsemblMetazoa" id="CLYHEMT020105.2">
    <property type="protein sequence ID" value="CLYHEMP020105.2"/>
    <property type="gene ID" value="CLYHEMG020105"/>
</dbReference>
<dbReference type="Pfam" id="PF00018">
    <property type="entry name" value="SH3_1"/>
    <property type="match status" value="1"/>
</dbReference>
<dbReference type="GO" id="GO:0007015">
    <property type="term" value="P:actin filament organization"/>
    <property type="evidence" value="ECO:0007669"/>
    <property type="project" value="TreeGrafter"/>
</dbReference>
<feature type="domain" description="SH3" evidence="7">
    <location>
        <begin position="1"/>
        <end position="58"/>
    </location>
</feature>
<reference evidence="8" key="1">
    <citation type="submission" date="2021-01" db="UniProtKB">
        <authorList>
            <consortium name="EnsemblMetazoa"/>
        </authorList>
    </citation>
    <scope>IDENTIFICATION</scope>
</reference>
<dbReference type="Gene3D" id="2.30.30.40">
    <property type="entry name" value="SH3 Domains"/>
    <property type="match status" value="3"/>
</dbReference>
<dbReference type="RefSeq" id="XP_066917827.1">
    <property type="nucleotide sequence ID" value="XM_067061726.1"/>
</dbReference>
<dbReference type="SMART" id="SM00326">
    <property type="entry name" value="SH3"/>
    <property type="match status" value="3"/>
</dbReference>
<feature type="compositionally biased region" description="Pro residues" evidence="6">
    <location>
        <begin position="387"/>
        <end position="420"/>
    </location>
</feature>
<feature type="compositionally biased region" description="Basic and acidic residues" evidence="6">
    <location>
        <begin position="484"/>
        <end position="497"/>
    </location>
</feature>
<keyword evidence="3" id="KW-0175">Coiled coil</keyword>
<dbReference type="Pfam" id="PF14604">
    <property type="entry name" value="SH3_9"/>
    <property type="match status" value="1"/>
</dbReference>
<evidence type="ECO:0000259" key="7">
    <source>
        <dbReference type="PROSITE" id="PS50002"/>
    </source>
</evidence>
<dbReference type="SUPFAM" id="SSF50044">
    <property type="entry name" value="SH3-domain"/>
    <property type="match status" value="3"/>
</dbReference>
<dbReference type="Proteomes" id="UP000594262">
    <property type="component" value="Unplaced"/>
</dbReference>
<evidence type="ECO:0000313" key="8">
    <source>
        <dbReference type="EnsemblMetazoa" id="CLYHEMP020105.2"/>
    </source>
</evidence>
<evidence type="ECO:0000256" key="2">
    <source>
        <dbReference type="ARBA" id="ARBA00022443"/>
    </source>
</evidence>
<keyword evidence="2 5" id="KW-0728">SH3 domain</keyword>
<protein>
    <recommendedName>
        <fullName evidence="7">SH3 domain-containing protein</fullName>
    </recommendedName>
</protein>
<feature type="compositionally biased region" description="Basic residues" evidence="6">
    <location>
        <begin position="325"/>
        <end position="335"/>
    </location>
</feature>
<evidence type="ECO:0000256" key="3">
    <source>
        <dbReference type="ARBA" id="ARBA00023054"/>
    </source>
</evidence>
<feature type="compositionally biased region" description="Pro residues" evidence="6">
    <location>
        <begin position="232"/>
        <end position="245"/>
    </location>
</feature>
<comment type="subcellular location">
    <subcellularLocation>
        <location evidence="1">Membrane</location>
        <topology evidence="1">Peripheral membrane protein</topology>
    </subcellularLocation>
</comment>
<dbReference type="AlphaFoldDB" id="A0A7M5XCS6"/>
<dbReference type="InterPro" id="IPR050384">
    <property type="entry name" value="Endophilin_SH3RF"/>
</dbReference>
<feature type="domain" description="SH3" evidence="7">
    <location>
        <begin position="253"/>
        <end position="313"/>
    </location>
</feature>
<feature type="domain" description="SH3" evidence="7">
    <location>
        <begin position="81"/>
        <end position="140"/>
    </location>
</feature>
<dbReference type="InterPro" id="IPR036028">
    <property type="entry name" value="SH3-like_dom_sf"/>
</dbReference>
<evidence type="ECO:0000256" key="1">
    <source>
        <dbReference type="ARBA" id="ARBA00004170"/>
    </source>
</evidence>
<dbReference type="PRINTS" id="PR00452">
    <property type="entry name" value="SH3DOMAIN"/>
</dbReference>
<sequence length="640" mass="68684">MVTAKVVFDYAAEQGDELNLKVGDIVTGIRKEDGGWWEGEVDGKRGMFPENFVEVIPDEVAKPPPPTAPVSAKPTVSSSGPTKKLARATFEYIPEQQDEIALSVGDVVEVLEEEDEGWWRGRINGKEGMFPSNFVERIKDEHPSASAPVLPEPLLPESSAPLAPSAPPPTEEGAVGGGIKGNRPKSQSGFPGLGITLGDLNRNNLKKTGKAMDAPPPPAQLKEPEQKKNLAPPIPQAQPAQPPAPATSNMVTKIVQKAKATFAYEPEQKDELTLQVGDIVTITDKNIFEGWMQGELNGKTGLFPDNFVELLPPETMTVPSEQHNKITKSKPSIKRPSKDNPQEASSAPPLDPPATEKPKPKGAALFGGGGGGFQEELQKKLGMAKGPPGPPATKPKFNKPPAPSAKPKPPTVAKPPPPAAAKPSSPEITRAGSISNKNENKPPIRTNSTSFPKKPMPPKPAAPCSAFGTKPPDVVKPQPPPEPIKIKKEEPKPKETSEPPPAQSPRETDFSTSNNQAMDLDAIKPSDPLAHLQRAKPPSKNPPSKFKGISGVRNHQGTHDSSDGVSSSGGGASDPKEMASLKSEVNDLKSKMLDMDKKFKKLLKQVQDKLDESQTERAKQQIEIDRLKRQVDLLSDDHDD</sequence>
<keyword evidence="4" id="KW-0472">Membrane</keyword>
<dbReference type="PROSITE" id="PS50002">
    <property type="entry name" value="SH3"/>
    <property type="match status" value="3"/>
</dbReference>
<feature type="compositionally biased region" description="Basic and acidic residues" evidence="6">
    <location>
        <begin position="574"/>
        <end position="585"/>
    </location>
</feature>
<feature type="region of interest" description="Disordered" evidence="6">
    <location>
        <begin position="142"/>
        <end position="248"/>
    </location>
</feature>
<dbReference type="PANTHER" id="PTHR14167">
    <property type="entry name" value="SH3 DOMAIN-CONTAINING"/>
    <property type="match status" value="1"/>
</dbReference>
<dbReference type="Pfam" id="PF07653">
    <property type="entry name" value="SH3_2"/>
    <property type="match status" value="1"/>
</dbReference>
<dbReference type="CDD" id="cd11873">
    <property type="entry name" value="SH3_CD2AP-like_1"/>
    <property type="match status" value="1"/>
</dbReference>
<keyword evidence="9" id="KW-1185">Reference proteome</keyword>
<evidence type="ECO:0000256" key="4">
    <source>
        <dbReference type="ARBA" id="ARBA00023136"/>
    </source>
</evidence>
<name>A0A7M5XCS6_9CNID</name>